<organism evidence="2 3">
    <name type="scientific">Sulfoacidibacillus ferrooxidans</name>
    <dbReference type="NCBI Taxonomy" id="2005001"/>
    <lineage>
        <taxon>Bacteria</taxon>
        <taxon>Bacillati</taxon>
        <taxon>Bacillota</taxon>
        <taxon>Bacilli</taxon>
        <taxon>Bacillales</taxon>
        <taxon>Alicyclobacillaceae</taxon>
        <taxon>Sulfoacidibacillus</taxon>
    </lineage>
</organism>
<comment type="caution">
    <text evidence="2">The sequence shown here is derived from an EMBL/GenBank/DDBJ whole genome shotgun (WGS) entry which is preliminary data.</text>
</comment>
<dbReference type="AlphaFoldDB" id="A0A9X2ADH7"/>
<dbReference type="RefSeq" id="WP_241716972.1">
    <property type="nucleotide sequence ID" value="NZ_JALBUF010000036.1"/>
</dbReference>
<feature type="chain" id="PRO_5040773241" description="Copper amine oxidase-like N-terminal domain-containing protein" evidence="1">
    <location>
        <begin position="29"/>
        <end position="332"/>
    </location>
</feature>
<name>A0A9X2ADH7_9BACL</name>
<evidence type="ECO:0000313" key="3">
    <source>
        <dbReference type="Proteomes" id="UP001139263"/>
    </source>
</evidence>
<dbReference type="EMBL" id="JALBUF010000036">
    <property type="protein sequence ID" value="MCI0184914.1"/>
    <property type="molecule type" value="Genomic_DNA"/>
</dbReference>
<sequence length="332" mass="35993">MKSKVGWTCVIVAGAVSAQTFMPIVAHASTLVELSLTPQHVVSNDPWSGKPTSWVPLYNLQETLHKVGVQTTWNGNTLDVTAVPNGWSEITLNELGKGTTSANQMQFSMGGNQNAFVRAPKLIAKDPASGVKTTYVPVYYANLFLANQLTMFAQWGGTTWDLSPQDTVGQRSGSKSGTEEDYKTLNVVEYSSSEIIKLQNIAHQQSIKAYIPSKMGGPSGWYVPGAPAGADHAETIPFEDMSFYEASSWNGLIQSSYFTSTKSKLTIDRGGSYTLSGGQQGQWYTLKYSDGAREDLFVLREGNTWVGIVPNAAKSTIPELVQAVAETLQPMS</sequence>
<accession>A0A9X2ADH7</accession>
<evidence type="ECO:0000313" key="2">
    <source>
        <dbReference type="EMBL" id="MCI0184914.1"/>
    </source>
</evidence>
<reference evidence="2" key="1">
    <citation type="submission" date="2022-03" db="EMBL/GenBank/DDBJ databases">
        <title>Draft Genome Sequence of Firmicute Strain S0AB, a Heterotrophic Iron/Sulfur-Oxidizing Extreme Acidophile.</title>
        <authorList>
            <person name="Vergara E."/>
            <person name="Pakostova E."/>
            <person name="Johnson D.B."/>
            <person name="Holmes D.S."/>
        </authorList>
    </citation>
    <scope>NUCLEOTIDE SEQUENCE</scope>
    <source>
        <strain evidence="2">S0AB</strain>
    </source>
</reference>
<feature type="signal peptide" evidence="1">
    <location>
        <begin position="1"/>
        <end position="28"/>
    </location>
</feature>
<evidence type="ECO:0000256" key="1">
    <source>
        <dbReference type="SAM" id="SignalP"/>
    </source>
</evidence>
<keyword evidence="3" id="KW-1185">Reference proteome</keyword>
<evidence type="ECO:0008006" key="4">
    <source>
        <dbReference type="Google" id="ProtNLM"/>
    </source>
</evidence>
<keyword evidence="1" id="KW-0732">Signal</keyword>
<dbReference type="Proteomes" id="UP001139263">
    <property type="component" value="Unassembled WGS sequence"/>
</dbReference>
<protein>
    <recommendedName>
        <fullName evidence="4">Copper amine oxidase-like N-terminal domain-containing protein</fullName>
    </recommendedName>
</protein>
<proteinExistence type="predicted"/>
<gene>
    <name evidence="2" type="ORF">MM817_03211</name>
</gene>